<organism evidence="4 5">
    <name type="scientific">Penicillium citrinum</name>
    <dbReference type="NCBI Taxonomy" id="5077"/>
    <lineage>
        <taxon>Eukaryota</taxon>
        <taxon>Fungi</taxon>
        <taxon>Dikarya</taxon>
        <taxon>Ascomycota</taxon>
        <taxon>Pezizomycotina</taxon>
        <taxon>Eurotiomycetes</taxon>
        <taxon>Eurotiomycetidae</taxon>
        <taxon>Eurotiales</taxon>
        <taxon>Aspergillaceae</taxon>
        <taxon>Penicillium</taxon>
    </lineage>
</organism>
<accession>A0A9W9PG17</accession>
<evidence type="ECO:0000256" key="1">
    <source>
        <dbReference type="ARBA" id="ARBA00005593"/>
    </source>
</evidence>
<dbReference type="InterPro" id="IPR036188">
    <property type="entry name" value="FAD/NAD-bd_sf"/>
</dbReference>
<evidence type="ECO:0000313" key="4">
    <source>
        <dbReference type="EMBL" id="KAJ5242293.1"/>
    </source>
</evidence>
<dbReference type="Pfam" id="PF00996">
    <property type="entry name" value="GDI"/>
    <property type="match status" value="2"/>
</dbReference>
<dbReference type="EMBL" id="JAPQKT010000001">
    <property type="protein sequence ID" value="KAJ5242293.1"/>
    <property type="molecule type" value="Genomic_DNA"/>
</dbReference>
<dbReference type="Gene3D" id="3.50.50.60">
    <property type="entry name" value="FAD/NAD(P)-binding domain"/>
    <property type="match status" value="1"/>
</dbReference>
<dbReference type="Proteomes" id="UP001147733">
    <property type="component" value="Unassembled WGS sequence"/>
</dbReference>
<feature type="region of interest" description="Disordered" evidence="3">
    <location>
        <begin position="61"/>
        <end position="109"/>
    </location>
</feature>
<comment type="similarity">
    <text evidence="1 2">Belongs to the Rab GDI family.</text>
</comment>
<evidence type="ECO:0000256" key="2">
    <source>
        <dbReference type="PIRNR" id="PIRNR037514"/>
    </source>
</evidence>
<dbReference type="Gene3D" id="1.10.405.10">
    <property type="entry name" value="Guanine Nucleotide Dissociation Inhibitor, domain 1"/>
    <property type="match status" value="1"/>
</dbReference>
<dbReference type="SUPFAM" id="SSF51905">
    <property type="entry name" value="FAD/NAD(P)-binding domain"/>
    <property type="match status" value="1"/>
</dbReference>
<dbReference type="InterPro" id="IPR017230">
    <property type="entry name" value="Mrs6"/>
</dbReference>
<evidence type="ECO:0000256" key="3">
    <source>
        <dbReference type="SAM" id="MobiDB-lite"/>
    </source>
</evidence>
<name>A0A9W9PG17_PENCI</name>
<dbReference type="OrthoDB" id="1923006at2759"/>
<dbReference type="Gene3D" id="3.30.519.10">
    <property type="entry name" value="Guanine Nucleotide Dissociation Inhibitor, domain 2"/>
    <property type="match status" value="1"/>
</dbReference>
<comment type="caution">
    <text evidence="4">The sequence shown here is derived from an EMBL/GenBank/DDBJ whole genome shotgun (WGS) entry which is preliminary data.</text>
</comment>
<dbReference type="GO" id="GO:0005092">
    <property type="term" value="F:GDP-dissociation inhibitor activity"/>
    <property type="evidence" value="ECO:0007669"/>
    <property type="project" value="UniProtKB-UniRule"/>
</dbReference>
<proteinExistence type="inferred from homology"/>
<dbReference type="GO" id="GO:0005968">
    <property type="term" value="C:Rab-protein geranylgeranyltransferase complex"/>
    <property type="evidence" value="ECO:0007669"/>
    <property type="project" value="TreeGrafter"/>
</dbReference>
<gene>
    <name evidence="4" type="ORF">N7469_000620</name>
</gene>
<dbReference type="RefSeq" id="XP_056505297.1">
    <property type="nucleotide sequence ID" value="XM_056639540.1"/>
</dbReference>
<dbReference type="AlphaFoldDB" id="A0A9W9PG17"/>
<reference evidence="4" key="2">
    <citation type="journal article" date="2023" name="IMA Fungus">
        <title>Comparative genomic study of the Penicillium genus elucidates a diverse pangenome and 15 lateral gene transfer events.</title>
        <authorList>
            <person name="Petersen C."/>
            <person name="Sorensen T."/>
            <person name="Nielsen M.R."/>
            <person name="Sondergaard T.E."/>
            <person name="Sorensen J.L."/>
            <person name="Fitzpatrick D.A."/>
            <person name="Frisvad J.C."/>
            <person name="Nielsen K.L."/>
        </authorList>
    </citation>
    <scope>NUCLEOTIDE SEQUENCE</scope>
    <source>
        <strain evidence="4">IBT 23319</strain>
    </source>
</reference>
<sequence length="533" mass="57895">MESLADTTWDVIIAGTGLSQSLLALALSRSGKKVLQLDQNPHYGGPDAAFSLDEAQEWVTSVNQHPGRSPFEDAKICTYQHPPDSPRSPQSQNDSEGSERPAGTPDIRPKLAASRTYTLSLSPYFLYTRSALISILVSSKVYRQLEFVALGSWWIHTGIQAADANQSGATSIFHRVPGNREDVFADTHISMKSKRTLMRFLRHISKSPDDGDRDSAEELSVPFSEYLSSKFSVPGDLLHALHSLSLSQKSTQDTSAEYAVPRVQRHLSSIGTMGPGFGGVVSKYGGASEILQVACRACAVGGGAVALAIGIQSLKDEASADEEHPVEVQLTTGESVRSKIVVGSVWDLPGQEQSLPSAQVARSITIVSSSFTSLFPITTEGQPLPASTILMFPGDTLSHPQSPPVYLQINSSDTGDCPRQQSVIYGSVALPGPEGHTLLECAVDRLLRAEGSQSMILWSMRYTQSGRFSNDGSLPTIHKRSAHVYCFPPSNLDLSWEDEVIDMVKEAWIRIVGDEVDHDDFMIFEDREGTSDD</sequence>
<dbReference type="GO" id="GO:0005634">
    <property type="term" value="C:nucleus"/>
    <property type="evidence" value="ECO:0007669"/>
    <property type="project" value="TreeGrafter"/>
</dbReference>
<evidence type="ECO:0000313" key="5">
    <source>
        <dbReference type="Proteomes" id="UP001147733"/>
    </source>
</evidence>
<dbReference type="PIRSF" id="PIRSF037514">
    <property type="entry name" value="Rab_ger_ger_transf_A_fun"/>
    <property type="match status" value="1"/>
</dbReference>
<dbReference type="InterPro" id="IPR018203">
    <property type="entry name" value="GDP_dissociation_inhibitor"/>
</dbReference>
<dbReference type="PRINTS" id="PR00891">
    <property type="entry name" value="RABGDIREP"/>
</dbReference>
<dbReference type="PANTHER" id="PTHR11787">
    <property type="entry name" value="RAB GDP-DISSOCIATION INHIBITOR"/>
    <property type="match status" value="1"/>
</dbReference>
<dbReference type="GO" id="GO:0007264">
    <property type="term" value="P:small GTPase-mediated signal transduction"/>
    <property type="evidence" value="ECO:0007669"/>
    <property type="project" value="UniProtKB-UniRule"/>
</dbReference>
<keyword evidence="5" id="KW-1185">Reference proteome</keyword>
<dbReference type="GeneID" id="81378707"/>
<dbReference type="PANTHER" id="PTHR11787:SF4">
    <property type="entry name" value="CHM, RAB ESCORT PROTEIN 1"/>
    <property type="match status" value="1"/>
</dbReference>
<reference evidence="4" key="1">
    <citation type="submission" date="2022-11" db="EMBL/GenBank/DDBJ databases">
        <authorList>
            <person name="Petersen C."/>
        </authorList>
    </citation>
    <scope>NUCLEOTIDE SEQUENCE</scope>
    <source>
        <strain evidence="4">IBT 23319</strain>
    </source>
</reference>
<dbReference type="GO" id="GO:0005829">
    <property type="term" value="C:cytosol"/>
    <property type="evidence" value="ECO:0007669"/>
    <property type="project" value="TreeGrafter"/>
</dbReference>
<protein>
    <recommendedName>
        <fullName evidence="2">Rab proteins geranylgeranyltransferase</fullName>
    </recommendedName>
</protein>
<dbReference type="GO" id="GO:0016192">
    <property type="term" value="P:vesicle-mediated transport"/>
    <property type="evidence" value="ECO:0007669"/>
    <property type="project" value="TreeGrafter"/>
</dbReference>